<accession>A0ABT3L324</accession>
<dbReference type="InterPro" id="IPR014001">
    <property type="entry name" value="Helicase_ATP-bd"/>
</dbReference>
<dbReference type="EMBL" id="JAIHOM010000023">
    <property type="protein sequence ID" value="MCW6035906.1"/>
    <property type="molecule type" value="Genomic_DNA"/>
</dbReference>
<comment type="caution">
    <text evidence="8">The sequence shown here is derived from an EMBL/GenBank/DDBJ whole genome shotgun (WGS) entry which is preliminary data.</text>
</comment>
<sequence length="1052" mass="122149">MTELPWNPKLPGQQVRMRNDPGKQGVTTGKVRESAGRLLVEVDFGPNEKSLRKFDQLELIEQIENLRTLLRKGSYGSLFDLRRIMIYEKVKGQLTNILYSMESSNTDFYPHQFRPVLKFLDSPVGRILVADEVDLGKTIEAVFIWKELQARQDARRLLIICPAMLRDKWKTDLSTRFNIDAEFTNAKRLAEKIKRILQNSVRKDSVAFTYVASLEGIRPSKSWDDPENSDPRSELARLLEQNISTDEFSIFDLVIIDEAHYLRNQETSSNQLGQLLRDAAKHLVLLTATPIQISSNNLFQVLKLVSPEDFEYQQVFDQMLQANKPIIDALYLLCQIPLNLEAISDSIHRAQKHLYFRDNNRLNLVCTEIQKEIDNHSQPDIDRLIRWRQTIESCSLLGQFMTRSRKRDVLENRVKRSPQALEIEFSPLERQVYNHISSQIRKLARGQRGVAFFSLVIRQRQMASCMVAALKSWKNQGIIDDFLNDDIFTENLWEDFGLITDDELLEDQWPFANIEISDEEISQLKKHDSKYNSLIAFLKEKLSDNPDEKFVLFAYFRGTLDYLKERLEENGISNCVIHGGIESDKKDVLNLFRNTKTSILLSSEVGSEGIDLQFCRFLINYDLPWNPMRVEQRIGRLDRLGQQAERISIIHYKINNTVEERILNKLYERIDIFRESIGDIEEILGEETEHLISDLLNPDLSEPEREERANQTLSAIANKKADQERLESEAINMMAFSDYILNAITQSREQGRWLRPEDIKSFIDDFFQLYYPETKITPQKDAFIEVDLSPSARIDLRLFCEQKRLSTPTKLYIAPVRCLFDPKRVESMGKGGIELLDSTHPLIQWIRYEYDKHSSVSGTAHPFHGISAIELESKFVDCKLGTYIYTIHLWELKGLRTETRLAFRAVHLESGDKLSDNIVEVILDKALSYGKSKPNAANLLDSAQILEAYEKCEEELQLVFLEISDAFEQENIDRCNVQEQSVRAYSGRRCYELQQRINRFRFEGKLRIIPALEGQLKKLEQDCQVNLKRIEQKRECQVRNPELAAGLIFITY</sequence>
<evidence type="ECO:0000256" key="4">
    <source>
        <dbReference type="ARBA" id="ARBA00022840"/>
    </source>
</evidence>
<dbReference type="CDD" id="cd18793">
    <property type="entry name" value="SF2_C_SNF"/>
    <property type="match status" value="1"/>
</dbReference>
<dbReference type="PROSITE" id="PS51192">
    <property type="entry name" value="HELICASE_ATP_BIND_1"/>
    <property type="match status" value="1"/>
</dbReference>
<dbReference type="InterPro" id="IPR027417">
    <property type="entry name" value="P-loop_NTPase"/>
</dbReference>
<evidence type="ECO:0000256" key="5">
    <source>
        <dbReference type="SAM" id="MobiDB-lite"/>
    </source>
</evidence>
<keyword evidence="1" id="KW-0547">Nucleotide-binding</keyword>
<dbReference type="InterPro" id="IPR057342">
    <property type="entry name" value="DEXDc_RapA"/>
</dbReference>
<dbReference type="Pfam" id="PF00271">
    <property type="entry name" value="Helicase_C"/>
    <property type="match status" value="1"/>
</dbReference>
<dbReference type="Pfam" id="PF00176">
    <property type="entry name" value="SNF2-rel_dom"/>
    <property type="match status" value="1"/>
</dbReference>
<dbReference type="PROSITE" id="PS51194">
    <property type="entry name" value="HELICASE_CTER"/>
    <property type="match status" value="1"/>
</dbReference>
<evidence type="ECO:0000259" key="7">
    <source>
        <dbReference type="PROSITE" id="PS51194"/>
    </source>
</evidence>
<evidence type="ECO:0000256" key="2">
    <source>
        <dbReference type="ARBA" id="ARBA00022801"/>
    </source>
</evidence>
<dbReference type="InterPro" id="IPR001650">
    <property type="entry name" value="Helicase_C-like"/>
</dbReference>
<dbReference type="GO" id="GO:0004386">
    <property type="term" value="F:helicase activity"/>
    <property type="evidence" value="ECO:0007669"/>
    <property type="project" value="UniProtKB-KW"/>
</dbReference>
<dbReference type="InterPro" id="IPR049730">
    <property type="entry name" value="SNF2/RAD54-like_C"/>
</dbReference>
<dbReference type="CDD" id="cd18011">
    <property type="entry name" value="DEXDc_RapA"/>
    <property type="match status" value="1"/>
</dbReference>
<feature type="domain" description="Helicase C-terminal" evidence="7">
    <location>
        <begin position="530"/>
        <end position="691"/>
    </location>
</feature>
<dbReference type="Proteomes" id="UP001526426">
    <property type="component" value="Unassembled WGS sequence"/>
</dbReference>
<dbReference type="SUPFAM" id="SSF52540">
    <property type="entry name" value="P-loop containing nucleoside triphosphate hydrolases"/>
    <property type="match status" value="2"/>
</dbReference>
<dbReference type="PANTHER" id="PTHR45766:SF6">
    <property type="entry name" value="SWI_SNF-RELATED MATRIX-ASSOCIATED ACTIN-DEPENDENT REGULATOR OF CHROMATIN SUBFAMILY A-LIKE PROTEIN 1"/>
    <property type="match status" value="1"/>
</dbReference>
<dbReference type="SMART" id="SM00490">
    <property type="entry name" value="HELICc"/>
    <property type="match status" value="1"/>
</dbReference>
<keyword evidence="9" id="KW-1185">Reference proteome</keyword>
<dbReference type="Gene3D" id="3.40.50.300">
    <property type="entry name" value="P-loop containing nucleotide triphosphate hydrolases"/>
    <property type="match status" value="1"/>
</dbReference>
<keyword evidence="3 8" id="KW-0347">Helicase</keyword>
<dbReference type="InterPro" id="IPR000330">
    <property type="entry name" value="SNF2_N"/>
</dbReference>
<keyword evidence="4" id="KW-0067">ATP-binding</keyword>
<organism evidence="8 9">
    <name type="scientific">Spirulina subsalsa FACHB-351</name>
    <dbReference type="NCBI Taxonomy" id="234711"/>
    <lineage>
        <taxon>Bacteria</taxon>
        <taxon>Bacillati</taxon>
        <taxon>Cyanobacteriota</taxon>
        <taxon>Cyanophyceae</taxon>
        <taxon>Spirulinales</taxon>
        <taxon>Spirulinaceae</taxon>
        <taxon>Spirulina</taxon>
    </lineage>
</organism>
<evidence type="ECO:0000256" key="3">
    <source>
        <dbReference type="ARBA" id="ARBA00022806"/>
    </source>
</evidence>
<reference evidence="8 9" key="1">
    <citation type="submission" date="2021-08" db="EMBL/GenBank/DDBJ databases">
        <title>Draft genome sequence of Spirulina subsalsa with high tolerance to salinity and hype-accumulation of phycocyanin.</title>
        <authorList>
            <person name="Pei H."/>
            <person name="Jiang L."/>
        </authorList>
    </citation>
    <scope>NUCLEOTIDE SEQUENCE [LARGE SCALE GENOMIC DNA]</scope>
    <source>
        <strain evidence="8 9">FACHB-351</strain>
    </source>
</reference>
<dbReference type="PANTHER" id="PTHR45766">
    <property type="entry name" value="DNA ANNEALING HELICASE AND ENDONUCLEASE ZRANB3 FAMILY MEMBER"/>
    <property type="match status" value="1"/>
</dbReference>
<feature type="region of interest" description="Disordered" evidence="5">
    <location>
        <begin position="1"/>
        <end position="28"/>
    </location>
</feature>
<proteinExistence type="predicted"/>
<feature type="domain" description="Helicase ATP-binding" evidence="6">
    <location>
        <begin position="118"/>
        <end position="308"/>
    </location>
</feature>
<dbReference type="RefSeq" id="WP_265263627.1">
    <property type="nucleotide sequence ID" value="NZ_JAIHOM010000023.1"/>
</dbReference>
<dbReference type="SMART" id="SM00487">
    <property type="entry name" value="DEXDc"/>
    <property type="match status" value="1"/>
</dbReference>
<name>A0ABT3L324_9CYAN</name>
<evidence type="ECO:0000256" key="1">
    <source>
        <dbReference type="ARBA" id="ARBA00022741"/>
    </source>
</evidence>
<evidence type="ECO:0000313" key="8">
    <source>
        <dbReference type="EMBL" id="MCW6035906.1"/>
    </source>
</evidence>
<protein>
    <submittedName>
        <fullName evidence="8">DEAD/DEAH box helicase family protein</fullName>
    </submittedName>
</protein>
<evidence type="ECO:0000259" key="6">
    <source>
        <dbReference type="PROSITE" id="PS51192"/>
    </source>
</evidence>
<gene>
    <name evidence="8" type="ORF">K4A83_06420</name>
</gene>
<dbReference type="Gene3D" id="3.40.50.10810">
    <property type="entry name" value="Tandem AAA-ATPase domain"/>
    <property type="match status" value="1"/>
</dbReference>
<evidence type="ECO:0000313" key="9">
    <source>
        <dbReference type="Proteomes" id="UP001526426"/>
    </source>
</evidence>
<dbReference type="InterPro" id="IPR038718">
    <property type="entry name" value="SNF2-like_sf"/>
</dbReference>
<keyword evidence="2" id="KW-0378">Hydrolase</keyword>